<feature type="transmembrane region" description="Helical" evidence="4">
    <location>
        <begin position="19"/>
        <end position="35"/>
    </location>
</feature>
<dbReference type="GO" id="GO:0030313">
    <property type="term" value="C:cell envelope"/>
    <property type="evidence" value="ECO:0007669"/>
    <property type="project" value="UniProtKB-SubCell"/>
</dbReference>
<evidence type="ECO:0000259" key="5">
    <source>
        <dbReference type="Pfam" id="PF25967"/>
    </source>
</evidence>
<keyword evidence="4" id="KW-0812">Transmembrane</keyword>
<evidence type="ECO:0000313" key="6">
    <source>
        <dbReference type="EMBL" id="SFP88005.1"/>
    </source>
</evidence>
<proteinExistence type="predicted"/>
<dbReference type="PANTHER" id="PTHR32347">
    <property type="entry name" value="EFFLUX SYSTEM COMPONENT YKNX-RELATED"/>
    <property type="match status" value="1"/>
</dbReference>
<evidence type="ECO:0000313" key="7">
    <source>
        <dbReference type="Proteomes" id="UP000199306"/>
    </source>
</evidence>
<sequence length="416" mass="46014">MDKEISVTELRKKRNKNRIIIAGIILALLALLWWTKASLFSSVSRSEISIATAGTGTVENTLNASGEVQPEFEQVITSPINATIQQVFLDAGSIVKEGQNILELDKEATQLNFDKQNDQLELKRNNIVKLKLELDKSFYDLKISDSIKALKISSLKADIENARRLQKAGGGTREAVETAEMSLRIAELEKRQLENDIKIKQQTMRTELKDSEISAQIQEKDLMEFKNKLKKAGIITTRKGVLTYVNKNLGSKVAEGEVLARLADLGSFKIIGTVSDTYADQLKTGMGVIVRINENLLRGNLTSIQPSVQNNVLSFDVALDTKASHLLRPKLKVEVFLVTAAHTNVVRVANGQAFSGASVQDLFVLNKSGKAERRTVKIGLSNFDFVEITEGIKAGENVIISDMSNYKNITELEIKP</sequence>
<dbReference type="EMBL" id="FOXH01000006">
    <property type="protein sequence ID" value="SFP88005.1"/>
    <property type="molecule type" value="Genomic_DNA"/>
</dbReference>
<keyword evidence="4" id="KW-0472">Membrane</keyword>
<feature type="coiled-coil region" evidence="3">
    <location>
        <begin position="176"/>
        <end position="203"/>
    </location>
</feature>
<dbReference type="STRING" id="1079859.SAMN04515674_106267"/>
<organism evidence="6 7">
    <name type="scientific">Pseudarcicella hirudinis</name>
    <dbReference type="NCBI Taxonomy" id="1079859"/>
    <lineage>
        <taxon>Bacteria</taxon>
        <taxon>Pseudomonadati</taxon>
        <taxon>Bacteroidota</taxon>
        <taxon>Cytophagia</taxon>
        <taxon>Cytophagales</taxon>
        <taxon>Flectobacillaceae</taxon>
        <taxon>Pseudarcicella</taxon>
    </lineage>
</organism>
<dbReference type="AlphaFoldDB" id="A0A1I5TY72"/>
<dbReference type="PANTHER" id="PTHR32347:SF14">
    <property type="entry name" value="EFFLUX SYSTEM COMPONENT YKNX-RELATED"/>
    <property type="match status" value="1"/>
</dbReference>
<dbReference type="Gene3D" id="2.40.420.20">
    <property type="match status" value="1"/>
</dbReference>
<dbReference type="Pfam" id="PF25967">
    <property type="entry name" value="RND-MFP_C"/>
    <property type="match status" value="1"/>
</dbReference>
<protein>
    <submittedName>
        <fullName evidence="6">HlyD family secretion protein</fullName>
    </submittedName>
</protein>
<evidence type="ECO:0000256" key="2">
    <source>
        <dbReference type="ARBA" id="ARBA00023054"/>
    </source>
</evidence>
<comment type="subcellular location">
    <subcellularLocation>
        <location evidence="1">Cell envelope</location>
    </subcellularLocation>
</comment>
<dbReference type="RefSeq" id="WP_092017543.1">
    <property type="nucleotide sequence ID" value="NZ_FOXH01000006.1"/>
</dbReference>
<dbReference type="InterPro" id="IPR050465">
    <property type="entry name" value="UPF0194_transport"/>
</dbReference>
<keyword evidence="4" id="KW-1133">Transmembrane helix</keyword>
<dbReference type="SUPFAM" id="SSF111369">
    <property type="entry name" value="HlyD-like secretion proteins"/>
    <property type="match status" value="1"/>
</dbReference>
<reference evidence="6 7" key="1">
    <citation type="submission" date="2016-10" db="EMBL/GenBank/DDBJ databases">
        <authorList>
            <person name="de Groot N.N."/>
        </authorList>
    </citation>
    <scope>NUCLEOTIDE SEQUENCE [LARGE SCALE GENOMIC DNA]</scope>
    <source>
        <strain evidence="7">E92,LMG 26720,CCM 7988</strain>
    </source>
</reference>
<accession>A0A1I5TY72</accession>
<dbReference type="InterPro" id="IPR058627">
    <property type="entry name" value="MdtA-like_C"/>
</dbReference>
<name>A0A1I5TY72_9BACT</name>
<dbReference type="Proteomes" id="UP000199306">
    <property type="component" value="Unassembled WGS sequence"/>
</dbReference>
<keyword evidence="7" id="KW-1185">Reference proteome</keyword>
<evidence type="ECO:0000256" key="3">
    <source>
        <dbReference type="SAM" id="Coils"/>
    </source>
</evidence>
<feature type="domain" description="Multidrug resistance protein MdtA-like C-terminal permuted SH3" evidence="5">
    <location>
        <begin position="363"/>
        <end position="403"/>
    </location>
</feature>
<keyword evidence="2 3" id="KW-0175">Coiled coil</keyword>
<evidence type="ECO:0000256" key="1">
    <source>
        <dbReference type="ARBA" id="ARBA00004196"/>
    </source>
</evidence>
<evidence type="ECO:0000256" key="4">
    <source>
        <dbReference type="SAM" id="Phobius"/>
    </source>
</evidence>
<gene>
    <name evidence="6" type="ORF">SAMN04515674_106267</name>
</gene>
<dbReference type="OrthoDB" id="9806939at2"/>